<dbReference type="RefSeq" id="WP_035082202.1">
    <property type="nucleotide sequence ID" value="NZ_JQGC01000007.1"/>
</dbReference>
<dbReference type="AlphaFoldDB" id="A0A087M2P9"/>
<proteinExistence type="inferred from homology"/>
<dbReference type="Gene3D" id="2.60.40.790">
    <property type="match status" value="1"/>
</dbReference>
<protein>
    <submittedName>
        <fullName evidence="6">Molecular chaperone Hsp20</fullName>
    </submittedName>
</protein>
<dbReference type="InterPro" id="IPR008978">
    <property type="entry name" value="HSP20-like_chaperone"/>
</dbReference>
<dbReference type="PANTHER" id="PTHR47062">
    <property type="match status" value="1"/>
</dbReference>
<keyword evidence="1" id="KW-0346">Stress response</keyword>
<dbReference type="PROSITE" id="PS01031">
    <property type="entry name" value="SHSP"/>
    <property type="match status" value="1"/>
</dbReference>
<dbReference type="PANTHER" id="PTHR47062:SF1">
    <property type="entry name" value="SMALL HEAT SHOCK PROTEIN IBPA"/>
    <property type="match status" value="1"/>
</dbReference>
<organism evidence="6 7">
    <name type="scientific">Devosia riboflavina</name>
    <dbReference type="NCBI Taxonomy" id="46914"/>
    <lineage>
        <taxon>Bacteria</taxon>
        <taxon>Pseudomonadati</taxon>
        <taxon>Pseudomonadota</taxon>
        <taxon>Alphaproteobacteria</taxon>
        <taxon>Hyphomicrobiales</taxon>
        <taxon>Devosiaceae</taxon>
        <taxon>Devosia</taxon>
    </lineage>
</organism>
<evidence type="ECO:0000256" key="1">
    <source>
        <dbReference type="ARBA" id="ARBA00023016"/>
    </source>
</evidence>
<dbReference type="InterPro" id="IPR002068">
    <property type="entry name" value="A-crystallin/Hsp20_dom"/>
</dbReference>
<reference evidence="6 7" key="1">
    <citation type="submission" date="2014-08" db="EMBL/GenBank/DDBJ databases">
        <authorList>
            <person name="Hassan Y.I."/>
            <person name="Lepp D."/>
            <person name="Zhou T."/>
        </authorList>
    </citation>
    <scope>NUCLEOTIDE SEQUENCE [LARGE SCALE GENOMIC DNA]</scope>
    <source>
        <strain evidence="6 7">IFO13584</strain>
    </source>
</reference>
<keyword evidence="7" id="KW-1185">Reference proteome</keyword>
<evidence type="ECO:0000256" key="3">
    <source>
        <dbReference type="RuleBase" id="RU003616"/>
    </source>
</evidence>
<feature type="domain" description="SHSP" evidence="5">
    <location>
        <begin position="30"/>
        <end position="140"/>
    </location>
</feature>
<evidence type="ECO:0000259" key="5">
    <source>
        <dbReference type="PROSITE" id="PS01031"/>
    </source>
</evidence>
<dbReference type="InterPro" id="IPR037913">
    <property type="entry name" value="ACD_IbpA/B"/>
</dbReference>
<evidence type="ECO:0000256" key="4">
    <source>
        <dbReference type="SAM" id="MobiDB-lite"/>
    </source>
</evidence>
<comment type="caution">
    <text evidence="6">The sequence shown here is derived from an EMBL/GenBank/DDBJ whole genome shotgun (WGS) entry which is preliminary data.</text>
</comment>
<name>A0A087M2P9_9HYPH</name>
<gene>
    <name evidence="6" type="ORF">JP75_09625</name>
</gene>
<dbReference type="Proteomes" id="UP000028981">
    <property type="component" value="Unassembled WGS sequence"/>
</dbReference>
<dbReference type="CDD" id="cd06470">
    <property type="entry name" value="ACD_IbpA-B_like"/>
    <property type="match status" value="1"/>
</dbReference>
<dbReference type="Pfam" id="PF00011">
    <property type="entry name" value="HSP20"/>
    <property type="match status" value="1"/>
</dbReference>
<comment type="similarity">
    <text evidence="2 3">Belongs to the small heat shock protein (HSP20) family.</text>
</comment>
<accession>A0A087M2P9</accession>
<dbReference type="SUPFAM" id="SSF49764">
    <property type="entry name" value="HSP20-like chaperones"/>
    <property type="match status" value="1"/>
</dbReference>
<evidence type="ECO:0000313" key="6">
    <source>
        <dbReference type="EMBL" id="KFL31152.1"/>
    </source>
</evidence>
<feature type="region of interest" description="Disordered" evidence="4">
    <location>
        <begin position="138"/>
        <end position="158"/>
    </location>
</feature>
<dbReference type="OrthoDB" id="9810618at2"/>
<evidence type="ECO:0000313" key="7">
    <source>
        <dbReference type="Proteomes" id="UP000028981"/>
    </source>
</evidence>
<dbReference type="STRING" id="46914.JP75_09625"/>
<feature type="compositionally biased region" description="Basic and acidic residues" evidence="4">
    <location>
        <begin position="147"/>
        <end position="158"/>
    </location>
</feature>
<sequence>MRTTLDFAPLYRSSIGFDRMFNLLENASRVQTIDNWPPYDIVKTGDDDYQITMAVAGFAQNELTLTHEPNLLVVSGQKAGEDDRQYLHRGLTGRSFRRRFELADHVRVAGASLVNGLLTIDLKREIPEAIKPRRIEIGTGSAATAAEPRRIEAEQKAA</sequence>
<dbReference type="EMBL" id="JQGC01000007">
    <property type="protein sequence ID" value="KFL31152.1"/>
    <property type="molecule type" value="Genomic_DNA"/>
</dbReference>
<evidence type="ECO:0000256" key="2">
    <source>
        <dbReference type="PROSITE-ProRule" id="PRU00285"/>
    </source>
</evidence>